<dbReference type="Pfam" id="PF13384">
    <property type="entry name" value="HTH_23"/>
    <property type="match status" value="1"/>
</dbReference>
<dbReference type="SUPFAM" id="SSF53098">
    <property type="entry name" value="Ribonuclease H-like"/>
    <property type="match status" value="1"/>
</dbReference>
<evidence type="ECO:0000313" key="3">
    <source>
        <dbReference type="Proteomes" id="UP000622405"/>
    </source>
</evidence>
<keyword evidence="3" id="KW-1185">Reference proteome</keyword>
<evidence type="ECO:0000259" key="1">
    <source>
        <dbReference type="PROSITE" id="PS50994"/>
    </source>
</evidence>
<dbReference type="Proteomes" id="UP000622405">
    <property type="component" value="Unassembled WGS sequence"/>
</dbReference>
<dbReference type="PANTHER" id="PTHR35004:SF8">
    <property type="entry name" value="TRANSPOSASE RV3428C-RELATED"/>
    <property type="match status" value="1"/>
</dbReference>
<dbReference type="PROSITE" id="PS50994">
    <property type="entry name" value="INTEGRASE"/>
    <property type="match status" value="1"/>
</dbReference>
<feature type="domain" description="Integrase catalytic" evidence="1">
    <location>
        <begin position="130"/>
        <end position="324"/>
    </location>
</feature>
<sequence length="520" mass="60692">MSKEKQILQLRLDGFSQRRIADTLKVSRNTVARVVKACDAHPINEQELQAIDESKLHQHLFPEETQIPVMTLPDYDYIHKELLKNGVTLKLLWEEYLDTCRHTQRPPYMYSQFCKLYQEHVNQNRLTMHIHHKPGDKIMVDWAGTPLPLYDQVTGTSCKVYLFVATLPFSMYCYAKACLTMKEEDWINAHISMYDYFGASTRLLIPDNLKVGILSHKKHEDPVINRAYQELADHYQTGLLPARILSPKDKAAVEGSVGLLTNHVMGKLRNRQFFSIHEMNRAILKELERFNHADFQKKDGSRYSVFQQEELPFMQPLPKFPFEFAQWKTATVQLNYHVSIDHQYYSIPYEYVRKKVDLRYTRNIIEVFYKGTRLCSHRRLYGRRGQYSTNVDHMPINHQLYSEWDSARFLRWADDIGPSTKAVVQKMFDSYRVEEQAYKGCLSLLKLADHYSAERLESACGAALEYIPNPRYKNIKLILESGQDSVARNKKQPTSQSSPDEINKYAYVRGPAYYGGDSDE</sequence>
<dbReference type="InterPro" id="IPR054353">
    <property type="entry name" value="IstA-like_C"/>
</dbReference>
<dbReference type="InterPro" id="IPR012337">
    <property type="entry name" value="RNaseH-like_sf"/>
</dbReference>
<dbReference type="NCBIfam" id="NF033546">
    <property type="entry name" value="transpos_IS21"/>
    <property type="match status" value="1"/>
</dbReference>
<name>A0ABR6YU57_9FIRM</name>
<reference evidence="2 3" key="1">
    <citation type="journal article" date="2020" name="mSystems">
        <title>Defining Genomic and Predicted Metabolic Features of the Acetobacterium Genus.</title>
        <authorList>
            <person name="Ross D.E."/>
            <person name="Marshall C.W."/>
            <person name="Gulliver D."/>
            <person name="May H.D."/>
            <person name="Norman R.S."/>
        </authorList>
    </citation>
    <scope>NUCLEOTIDE SEQUENCE [LARGE SCALE GENOMIC DNA]</scope>
    <source>
        <strain evidence="2 3">DSM 4132</strain>
    </source>
</reference>
<dbReference type="RefSeq" id="WP_186893320.1">
    <property type="nucleotide sequence ID" value="NZ_WJBE01000002.1"/>
</dbReference>
<dbReference type="EMBL" id="WJBE01000002">
    <property type="protein sequence ID" value="MBC3898713.1"/>
    <property type="molecule type" value="Genomic_DNA"/>
</dbReference>
<gene>
    <name evidence="2" type="ORF">GH811_03680</name>
</gene>
<comment type="caution">
    <text evidence="2">The sequence shown here is derived from an EMBL/GenBank/DDBJ whole genome shotgun (WGS) entry which is preliminary data.</text>
</comment>
<accession>A0ABR6YU57</accession>
<organism evidence="2 3">
    <name type="scientific">Acetobacterium malicum</name>
    <dbReference type="NCBI Taxonomy" id="52692"/>
    <lineage>
        <taxon>Bacteria</taxon>
        <taxon>Bacillati</taxon>
        <taxon>Bacillota</taxon>
        <taxon>Clostridia</taxon>
        <taxon>Eubacteriales</taxon>
        <taxon>Eubacteriaceae</taxon>
        <taxon>Acetobacterium</taxon>
    </lineage>
</organism>
<dbReference type="InterPro" id="IPR001584">
    <property type="entry name" value="Integrase_cat-core"/>
</dbReference>
<dbReference type="PANTHER" id="PTHR35004">
    <property type="entry name" value="TRANSPOSASE RV3428C-RELATED"/>
    <property type="match status" value="1"/>
</dbReference>
<protein>
    <submittedName>
        <fullName evidence="2">IS21 family transposase</fullName>
    </submittedName>
</protein>
<dbReference type="Pfam" id="PF22483">
    <property type="entry name" value="Mu-transpos_C_2"/>
    <property type="match status" value="1"/>
</dbReference>
<proteinExistence type="predicted"/>
<evidence type="ECO:0000313" key="2">
    <source>
        <dbReference type="EMBL" id="MBC3898713.1"/>
    </source>
</evidence>